<evidence type="ECO:0000256" key="10">
    <source>
        <dbReference type="ARBA" id="ARBA00023002"/>
    </source>
</evidence>
<dbReference type="CDD" id="cd01284">
    <property type="entry name" value="Riboflavin_deaminase-reductase"/>
    <property type="match status" value="1"/>
</dbReference>
<dbReference type="NCBIfam" id="TIGR00326">
    <property type="entry name" value="eubact_ribD"/>
    <property type="match status" value="1"/>
</dbReference>
<dbReference type="InterPro" id="IPR002125">
    <property type="entry name" value="CMP_dCMP_dom"/>
</dbReference>
<evidence type="ECO:0000256" key="14">
    <source>
        <dbReference type="PIRSR" id="PIRSR006769-2"/>
    </source>
</evidence>
<evidence type="ECO:0000256" key="4">
    <source>
        <dbReference type="ARBA" id="ARBA00005259"/>
    </source>
</evidence>
<comment type="cofactor">
    <cofactor evidence="12 15">
        <name>Zn(2+)</name>
        <dbReference type="ChEBI" id="CHEBI:29105"/>
    </cofactor>
    <text evidence="12 15">Binds 1 zinc ion.</text>
</comment>
<dbReference type="InterPro" id="IPR050765">
    <property type="entry name" value="Riboflavin_Biosynth_HTPR"/>
</dbReference>
<reference evidence="17" key="1">
    <citation type="submission" date="2019-11" db="EMBL/GenBank/DDBJ databases">
        <title>Microbial mats filling the niche in hypersaline microbial mats.</title>
        <authorList>
            <person name="Wong H.L."/>
            <person name="Macleod F.I."/>
            <person name="White R.A. III"/>
            <person name="Burns B.P."/>
        </authorList>
    </citation>
    <scope>NUCLEOTIDE SEQUENCE</scope>
    <source>
        <strain evidence="17">Bin_327</strain>
    </source>
</reference>
<evidence type="ECO:0000256" key="2">
    <source>
        <dbReference type="ARBA" id="ARBA00004882"/>
    </source>
</evidence>
<evidence type="ECO:0000259" key="16">
    <source>
        <dbReference type="PROSITE" id="PS51747"/>
    </source>
</evidence>
<keyword evidence="6 12" id="KW-0686">Riboflavin biosynthesis</keyword>
<feature type="domain" description="CMP/dCMP-type deaminase" evidence="16">
    <location>
        <begin position="11"/>
        <end position="133"/>
    </location>
</feature>
<feature type="binding site" evidence="14">
    <location>
        <position position="231"/>
    </location>
    <ligand>
        <name>NADP(+)</name>
        <dbReference type="ChEBI" id="CHEBI:58349"/>
    </ligand>
</feature>
<feature type="binding site" evidence="14">
    <location>
        <position position="178"/>
    </location>
    <ligand>
        <name>substrate</name>
    </ligand>
</feature>
<dbReference type="GO" id="GO:0050661">
    <property type="term" value="F:NADP binding"/>
    <property type="evidence" value="ECO:0007669"/>
    <property type="project" value="InterPro"/>
</dbReference>
<keyword evidence="8 12" id="KW-0862">Zinc</keyword>
<dbReference type="PROSITE" id="PS51747">
    <property type="entry name" value="CYT_DCMP_DEAMINASES_2"/>
    <property type="match status" value="1"/>
</dbReference>
<feature type="active site" description="Proton donor" evidence="13">
    <location>
        <position position="62"/>
    </location>
</feature>
<evidence type="ECO:0000256" key="3">
    <source>
        <dbReference type="ARBA" id="ARBA00004910"/>
    </source>
</evidence>
<feature type="binding site" evidence="14">
    <location>
        <position position="217"/>
    </location>
    <ligand>
        <name>substrate</name>
    </ligand>
</feature>
<comment type="similarity">
    <text evidence="4 12">In the N-terminal section; belongs to the cytidine and deoxycytidylate deaminase family.</text>
</comment>
<dbReference type="InterPro" id="IPR016192">
    <property type="entry name" value="APOBEC/CMP_deaminase_Zn-bd"/>
</dbReference>
<keyword evidence="10 12" id="KW-0560">Oxidoreductase</keyword>
<dbReference type="PANTHER" id="PTHR38011:SF7">
    <property type="entry name" value="2,5-DIAMINO-6-RIBOSYLAMINO-4(3H)-PYRIMIDINONE 5'-PHOSPHATE REDUCTASE"/>
    <property type="match status" value="1"/>
</dbReference>
<name>A0A9D5KBH2_UNCW3</name>
<dbReference type="EMBL" id="WJKJ01000258">
    <property type="protein sequence ID" value="MBD3365104.1"/>
    <property type="molecule type" value="Genomic_DNA"/>
</dbReference>
<feature type="binding site" evidence="14">
    <location>
        <position position="300"/>
    </location>
    <ligand>
        <name>substrate</name>
    </ligand>
</feature>
<feature type="binding site" evidence="14">
    <location>
        <position position="180"/>
    </location>
    <ligand>
        <name>NADP(+)</name>
        <dbReference type="ChEBI" id="CHEBI:58349"/>
    </ligand>
</feature>
<keyword evidence="11" id="KW-0511">Multifunctional enzyme</keyword>
<dbReference type="InterPro" id="IPR002734">
    <property type="entry name" value="RibDG_C"/>
</dbReference>
<dbReference type="GO" id="GO:0009231">
    <property type="term" value="P:riboflavin biosynthetic process"/>
    <property type="evidence" value="ECO:0007669"/>
    <property type="project" value="UniProtKB-KW"/>
</dbReference>
<evidence type="ECO:0000256" key="5">
    <source>
        <dbReference type="ARBA" id="ARBA00007417"/>
    </source>
</evidence>
<feature type="binding site" evidence="14">
    <location>
        <position position="164"/>
    </location>
    <ligand>
        <name>NADP(+)</name>
        <dbReference type="ChEBI" id="CHEBI:58349"/>
    </ligand>
</feature>
<evidence type="ECO:0000256" key="9">
    <source>
        <dbReference type="ARBA" id="ARBA00022857"/>
    </source>
</evidence>
<evidence type="ECO:0000313" key="17">
    <source>
        <dbReference type="EMBL" id="MBD3365104.1"/>
    </source>
</evidence>
<comment type="catalytic activity">
    <reaction evidence="12">
        <text>5-amino-6-(5-phospho-D-ribitylamino)uracil + NADP(+) = 5-amino-6-(5-phospho-D-ribosylamino)uracil + NADPH + H(+)</text>
        <dbReference type="Rhea" id="RHEA:17845"/>
        <dbReference type="ChEBI" id="CHEBI:15378"/>
        <dbReference type="ChEBI" id="CHEBI:57783"/>
        <dbReference type="ChEBI" id="CHEBI:58349"/>
        <dbReference type="ChEBI" id="CHEBI:58421"/>
        <dbReference type="ChEBI" id="CHEBI:58453"/>
        <dbReference type="EC" id="1.1.1.193"/>
    </reaction>
</comment>
<dbReference type="Pfam" id="PF01872">
    <property type="entry name" value="RibD_C"/>
    <property type="match status" value="1"/>
</dbReference>
<dbReference type="GO" id="GO:0008703">
    <property type="term" value="F:5-amino-6-(5-phosphoribosylamino)uracil reductase activity"/>
    <property type="evidence" value="ECO:0007669"/>
    <property type="project" value="UniProtKB-EC"/>
</dbReference>
<dbReference type="InterPro" id="IPR011549">
    <property type="entry name" value="RibD_C"/>
</dbReference>
<comment type="similarity">
    <text evidence="5 12">In the C-terminal section; belongs to the HTP reductase family.</text>
</comment>
<dbReference type="PROSITE" id="PS00903">
    <property type="entry name" value="CYT_DCMP_DEAMINASES_1"/>
    <property type="match status" value="1"/>
</dbReference>
<gene>
    <name evidence="17" type="primary">ribD</name>
    <name evidence="17" type="ORF">GF359_07800</name>
</gene>
<dbReference type="EC" id="1.1.1.193" evidence="12"/>
<dbReference type="InterPro" id="IPR024072">
    <property type="entry name" value="DHFR-like_dom_sf"/>
</dbReference>
<protein>
    <recommendedName>
        <fullName evidence="12">Riboflavin biosynthesis protein RibD</fullName>
    </recommendedName>
    <domain>
        <recommendedName>
            <fullName evidence="12">Diaminohydroxyphosphoribosylaminopyrimidine deaminase</fullName>
            <shortName evidence="12">DRAP deaminase</shortName>
            <ecNumber evidence="12">3.5.4.26</ecNumber>
        </recommendedName>
        <alternativeName>
            <fullName evidence="12">Riboflavin-specific deaminase</fullName>
        </alternativeName>
    </domain>
    <domain>
        <recommendedName>
            <fullName evidence="12">5-amino-6-(5-phosphoribosylamino)uracil reductase</fullName>
            <ecNumber evidence="12">1.1.1.193</ecNumber>
        </recommendedName>
        <alternativeName>
            <fullName evidence="12">HTP reductase</fullName>
        </alternativeName>
    </domain>
</protein>
<dbReference type="NCBIfam" id="TIGR00227">
    <property type="entry name" value="ribD_Cterm"/>
    <property type="match status" value="1"/>
</dbReference>
<dbReference type="InterPro" id="IPR004794">
    <property type="entry name" value="Eubact_RibD"/>
</dbReference>
<evidence type="ECO:0000256" key="15">
    <source>
        <dbReference type="PIRSR" id="PIRSR006769-3"/>
    </source>
</evidence>
<dbReference type="PANTHER" id="PTHR38011">
    <property type="entry name" value="DIHYDROFOLATE REDUCTASE FAMILY PROTEIN (AFU_ORTHOLOGUE AFUA_8G06820)"/>
    <property type="match status" value="1"/>
</dbReference>
<feature type="binding site" evidence="14">
    <location>
        <position position="214"/>
    </location>
    <ligand>
        <name>substrate</name>
    </ligand>
</feature>
<dbReference type="SUPFAM" id="SSF53927">
    <property type="entry name" value="Cytidine deaminase-like"/>
    <property type="match status" value="1"/>
</dbReference>
<dbReference type="EC" id="3.5.4.26" evidence="12"/>
<feature type="binding site" evidence="14">
    <location>
        <begin position="302"/>
        <end position="308"/>
    </location>
    <ligand>
        <name>NADP(+)</name>
        <dbReference type="ChEBI" id="CHEBI:58349"/>
    </ligand>
</feature>
<evidence type="ECO:0000313" key="18">
    <source>
        <dbReference type="Proteomes" id="UP000630660"/>
    </source>
</evidence>
<accession>A0A9D5KBH2</accession>
<keyword evidence="7 12" id="KW-0479">Metal-binding</keyword>
<dbReference type="InterPro" id="IPR016193">
    <property type="entry name" value="Cytidine_deaminase-like"/>
</dbReference>
<dbReference type="SUPFAM" id="SSF53597">
    <property type="entry name" value="Dihydrofolate reductase-like"/>
    <property type="match status" value="1"/>
</dbReference>
<feature type="binding site" evidence="15">
    <location>
        <position position="60"/>
    </location>
    <ligand>
        <name>Zn(2+)</name>
        <dbReference type="ChEBI" id="CHEBI:29105"/>
        <note>catalytic</note>
    </ligand>
</feature>
<dbReference type="Pfam" id="PF00383">
    <property type="entry name" value="dCMP_cyt_deam_1"/>
    <property type="match status" value="1"/>
</dbReference>
<evidence type="ECO:0000256" key="8">
    <source>
        <dbReference type="ARBA" id="ARBA00022833"/>
    </source>
</evidence>
<keyword evidence="9 12" id="KW-0521">NADP</keyword>
<comment type="pathway">
    <text evidence="2 12">Cofactor biosynthesis; riboflavin biosynthesis; 5-amino-6-(D-ribitylamino)uracil from GTP: step 2/4.</text>
</comment>
<evidence type="ECO:0000256" key="11">
    <source>
        <dbReference type="ARBA" id="ARBA00023268"/>
    </source>
</evidence>
<comment type="pathway">
    <text evidence="3 12">Cofactor biosynthesis; riboflavin biosynthesis; 5-amino-6-(D-ribitylamino)uracil from GTP: step 3/4.</text>
</comment>
<comment type="caution">
    <text evidence="17">The sequence shown here is derived from an EMBL/GenBank/DDBJ whole genome shotgun (WGS) entry which is preliminary data.</text>
</comment>
<evidence type="ECO:0000256" key="12">
    <source>
        <dbReference type="PIRNR" id="PIRNR006769"/>
    </source>
</evidence>
<feature type="binding site" evidence="14">
    <location>
        <position position="210"/>
    </location>
    <ligand>
        <name>NADP(+)</name>
        <dbReference type="ChEBI" id="CHEBI:58349"/>
    </ligand>
</feature>
<dbReference type="Proteomes" id="UP000630660">
    <property type="component" value="Unassembled WGS sequence"/>
</dbReference>
<feature type="binding site" evidence="14">
    <location>
        <position position="206"/>
    </location>
    <ligand>
        <name>substrate</name>
    </ligand>
</feature>
<sequence length="385" mass="42127">MTDGLFPDFSEQDKGFMREVLNLAEKGRGQVSPNPMVGAVIVKGDEIIARSYHSRYGGPHAEAIAIADARGKTEGATLYVNLEPCVHFGRTPPCTEKIAKAKIKRVVISVKDPDKLVNGKGIEALRHSRIQVDVGLLEGEARELNRAYFKHRDTGLPFVILKLATTLDAKIATSQGDSQWITGEEARVLSHKLRADSDAVMVGVSTVLADDPQLTVRLVPGHNPLKVILDSRLRTPADANLLKAGKTLIFTNRSSLEQRDRYEQSVVSLTAVEKDVQGGLDLLQVLKELGRRQITQLLVEGGGKVASSLLARGLVDWLVCCINPSLLGQGIGYTDSIIFKDIDQRLCLRDVKMNWIGQDIKLEARPCLPSAHSSRESTPSEDSLK</sequence>
<evidence type="ECO:0000256" key="1">
    <source>
        <dbReference type="ARBA" id="ARBA00002151"/>
    </source>
</evidence>
<feature type="binding site" evidence="15">
    <location>
        <position position="85"/>
    </location>
    <ligand>
        <name>Zn(2+)</name>
        <dbReference type="ChEBI" id="CHEBI:29105"/>
        <note>catalytic</note>
    </ligand>
</feature>
<dbReference type="AlphaFoldDB" id="A0A9D5KBH2"/>
<evidence type="ECO:0000256" key="7">
    <source>
        <dbReference type="ARBA" id="ARBA00022723"/>
    </source>
</evidence>
<comment type="catalytic activity">
    <reaction evidence="12">
        <text>2,5-diamino-6-hydroxy-4-(5-phosphoribosylamino)-pyrimidine + H2O + H(+) = 5-amino-6-(5-phospho-D-ribosylamino)uracil + NH4(+)</text>
        <dbReference type="Rhea" id="RHEA:21868"/>
        <dbReference type="ChEBI" id="CHEBI:15377"/>
        <dbReference type="ChEBI" id="CHEBI:15378"/>
        <dbReference type="ChEBI" id="CHEBI:28938"/>
        <dbReference type="ChEBI" id="CHEBI:58453"/>
        <dbReference type="ChEBI" id="CHEBI:58614"/>
        <dbReference type="EC" id="3.5.4.26"/>
    </reaction>
</comment>
<dbReference type="GO" id="GO:0008835">
    <property type="term" value="F:diaminohydroxyphosphoribosylaminopyrimidine deaminase activity"/>
    <property type="evidence" value="ECO:0007669"/>
    <property type="project" value="UniProtKB-EC"/>
</dbReference>
<keyword evidence="12 17" id="KW-0378">Hydrolase</keyword>
<comment type="function">
    <text evidence="1 12">Converts 2,5-diamino-6-(ribosylamino)-4(3h)-pyrimidinone 5'-phosphate into 5-amino-6-(ribosylamino)-2,4(1h,3h)-pyrimidinedione 5'-phosphate.</text>
</comment>
<proteinExistence type="inferred from homology"/>
<feature type="binding site" evidence="14">
    <location>
        <position position="194"/>
    </location>
    <ligand>
        <name>substrate</name>
    </ligand>
</feature>
<dbReference type="Gene3D" id="3.40.140.10">
    <property type="entry name" value="Cytidine Deaminase, domain 2"/>
    <property type="match status" value="1"/>
</dbReference>
<dbReference type="GO" id="GO:0008270">
    <property type="term" value="F:zinc ion binding"/>
    <property type="evidence" value="ECO:0007669"/>
    <property type="project" value="InterPro"/>
</dbReference>
<feature type="binding site" evidence="15">
    <location>
        <position position="94"/>
    </location>
    <ligand>
        <name>Zn(2+)</name>
        <dbReference type="ChEBI" id="CHEBI:29105"/>
        <note>catalytic</note>
    </ligand>
</feature>
<dbReference type="Gene3D" id="3.40.430.10">
    <property type="entry name" value="Dihydrofolate Reductase, subunit A"/>
    <property type="match status" value="1"/>
</dbReference>
<dbReference type="PIRSF" id="PIRSF006769">
    <property type="entry name" value="RibD"/>
    <property type="match status" value="1"/>
</dbReference>
<evidence type="ECO:0000256" key="6">
    <source>
        <dbReference type="ARBA" id="ARBA00022619"/>
    </source>
</evidence>
<organism evidence="17 18">
    <name type="scientific">candidate division WOR-3 bacterium</name>
    <dbReference type="NCBI Taxonomy" id="2052148"/>
    <lineage>
        <taxon>Bacteria</taxon>
        <taxon>Bacteria division WOR-3</taxon>
    </lineage>
</organism>
<evidence type="ECO:0000256" key="13">
    <source>
        <dbReference type="PIRSR" id="PIRSR006769-1"/>
    </source>
</evidence>